<dbReference type="PANTHER" id="PTHR42951:SF14">
    <property type="entry name" value="METALLO-BETA-LACTAMASE SUPERFAMILY PROTEIN"/>
    <property type="match status" value="1"/>
</dbReference>
<gene>
    <name evidence="2" type="ORF">V9T40_000067</name>
</gene>
<evidence type="ECO:0000259" key="1">
    <source>
        <dbReference type="SMART" id="SM00849"/>
    </source>
</evidence>
<dbReference type="Pfam" id="PF00753">
    <property type="entry name" value="Lactamase_B"/>
    <property type="match status" value="1"/>
</dbReference>
<accession>A0AAN9Y2K2</accession>
<evidence type="ECO:0000313" key="2">
    <source>
        <dbReference type="EMBL" id="KAK7585888.1"/>
    </source>
</evidence>
<dbReference type="Proteomes" id="UP001367676">
    <property type="component" value="Unassembled WGS sequence"/>
</dbReference>
<dbReference type="InterPro" id="IPR001279">
    <property type="entry name" value="Metallo-B-lactamas"/>
</dbReference>
<dbReference type="InterPro" id="IPR050855">
    <property type="entry name" value="NDM-1-like"/>
</dbReference>
<comment type="caution">
    <text evidence="2">The sequence shown here is derived from an EMBL/GenBank/DDBJ whole genome shotgun (WGS) entry which is preliminary data.</text>
</comment>
<dbReference type="AlphaFoldDB" id="A0AAN9Y2K2"/>
<dbReference type="SMART" id="SM00849">
    <property type="entry name" value="Lactamase_B"/>
    <property type="match status" value="1"/>
</dbReference>
<dbReference type="SUPFAM" id="SSF56281">
    <property type="entry name" value="Metallo-hydrolase/oxidoreductase"/>
    <property type="match status" value="1"/>
</dbReference>
<dbReference type="PANTHER" id="PTHR42951">
    <property type="entry name" value="METALLO-BETA-LACTAMASE DOMAIN-CONTAINING"/>
    <property type="match status" value="1"/>
</dbReference>
<name>A0AAN9Y2K2_9HEMI</name>
<feature type="domain" description="Metallo-beta-lactamase" evidence="1">
    <location>
        <begin position="30"/>
        <end position="213"/>
    </location>
</feature>
<evidence type="ECO:0000313" key="3">
    <source>
        <dbReference type="Proteomes" id="UP001367676"/>
    </source>
</evidence>
<dbReference type="Gene3D" id="3.60.15.10">
    <property type="entry name" value="Ribonuclease Z/Hydroxyacylglutathione hydrolase-like"/>
    <property type="match status" value="1"/>
</dbReference>
<dbReference type="InterPro" id="IPR036866">
    <property type="entry name" value="RibonucZ/Hydroxyglut_hydro"/>
</dbReference>
<proteinExistence type="predicted"/>
<keyword evidence="3" id="KW-1185">Reference proteome</keyword>
<organism evidence="2 3">
    <name type="scientific">Parthenolecanium corni</name>
    <dbReference type="NCBI Taxonomy" id="536013"/>
    <lineage>
        <taxon>Eukaryota</taxon>
        <taxon>Metazoa</taxon>
        <taxon>Ecdysozoa</taxon>
        <taxon>Arthropoda</taxon>
        <taxon>Hexapoda</taxon>
        <taxon>Insecta</taxon>
        <taxon>Pterygota</taxon>
        <taxon>Neoptera</taxon>
        <taxon>Paraneoptera</taxon>
        <taxon>Hemiptera</taxon>
        <taxon>Sternorrhyncha</taxon>
        <taxon>Coccoidea</taxon>
        <taxon>Coccidae</taxon>
        <taxon>Parthenolecanium</taxon>
    </lineage>
</organism>
<protein>
    <recommendedName>
        <fullName evidence="1">Metallo-beta-lactamase domain-containing protein</fullName>
    </recommendedName>
</protein>
<reference evidence="2 3" key="1">
    <citation type="submission" date="2024-03" db="EMBL/GenBank/DDBJ databases">
        <title>Adaptation during the transition from Ophiocordyceps entomopathogen to insect associate is accompanied by gene loss and intensified selection.</title>
        <authorList>
            <person name="Ward C.M."/>
            <person name="Onetto C.A."/>
            <person name="Borneman A.R."/>
        </authorList>
    </citation>
    <scope>NUCLEOTIDE SEQUENCE [LARGE SCALE GENOMIC DNA]</scope>
    <source>
        <strain evidence="2">AWRI1</strain>
        <tissue evidence="2">Single Adult Female</tissue>
    </source>
</reference>
<dbReference type="EMBL" id="JBBCAQ010000028">
    <property type="protein sequence ID" value="KAK7585888.1"/>
    <property type="molecule type" value="Genomic_DNA"/>
</dbReference>
<dbReference type="GO" id="GO:0031123">
    <property type="term" value="P:RNA 3'-end processing"/>
    <property type="evidence" value="ECO:0007669"/>
    <property type="project" value="UniProtKB-ARBA"/>
</dbReference>
<sequence length="280" mass="31890">MKENATTYVNPAGSKIQFQIYNPGATSIFAVSSTLIVGQTEVVLVDTQFQNNDALELIRLIKATGKKLTSIYISHGEPQFYFGTEVITREYPDCNVYATKETIRRIRKTNDAKLAYWNPMLRHHAPRKINMPSRLKNKFFTVDATRVEIAGPHSDCTYCWIPSLKTVLGGLVVFGVNMHLWLADNHSPESRYRWYEILTSIEELKPQIVVPSHFYPGAPMNLDCVQFSKEYLSAVETELEISRNSAEFTAAMKNRFPDLSNELNLEMSAKVLKNEMKLPT</sequence>
<dbReference type="CDD" id="cd07739">
    <property type="entry name" value="metallo-hydrolase-like_MBL-fold"/>
    <property type="match status" value="1"/>
</dbReference>